<dbReference type="eggNOG" id="COG2382">
    <property type="taxonomic scope" value="Bacteria"/>
</dbReference>
<dbReference type="RefSeq" id="WP_007643348.1">
    <property type="nucleotide sequence ID" value="NZ_BAES01000098.1"/>
</dbReference>
<keyword evidence="4" id="KW-1185">Reference proteome</keyword>
<keyword evidence="2" id="KW-0378">Hydrolase</keyword>
<dbReference type="GO" id="GO:0016788">
    <property type="term" value="F:hydrolase activity, acting on ester bonds"/>
    <property type="evidence" value="ECO:0007669"/>
    <property type="project" value="TreeGrafter"/>
</dbReference>
<evidence type="ECO:0000313" key="3">
    <source>
        <dbReference type="EMBL" id="AGH44240.1"/>
    </source>
</evidence>
<name>K7AIH0_9ALTE</name>
<dbReference type="InterPro" id="IPR029058">
    <property type="entry name" value="AB_hydrolase_fold"/>
</dbReference>
<dbReference type="InterPro" id="IPR052558">
    <property type="entry name" value="Siderophore_Hydrolase_D"/>
</dbReference>
<dbReference type="Pfam" id="PF00756">
    <property type="entry name" value="Esterase"/>
    <property type="match status" value="1"/>
</dbReference>
<reference evidence="3 4" key="1">
    <citation type="journal article" date="2013" name="Genome Announc.">
        <title>Complete Genome Sequence of Glaciecola psychrophila Strain 170T.</title>
        <authorList>
            <person name="Yin J."/>
            <person name="Chen J."/>
            <person name="Liu G."/>
            <person name="Yu Y."/>
            <person name="Song L."/>
            <person name="Wang X."/>
            <person name="Qu X."/>
        </authorList>
    </citation>
    <scope>NUCLEOTIDE SEQUENCE [LARGE SCALE GENOMIC DNA]</scope>
    <source>
        <strain evidence="3 4">170</strain>
    </source>
</reference>
<evidence type="ECO:0000256" key="1">
    <source>
        <dbReference type="ARBA" id="ARBA00005622"/>
    </source>
</evidence>
<evidence type="ECO:0000313" key="4">
    <source>
        <dbReference type="Proteomes" id="UP000011864"/>
    </source>
</evidence>
<organism evidence="3 4">
    <name type="scientific">Paraglaciecola psychrophila 170</name>
    <dbReference type="NCBI Taxonomy" id="1129794"/>
    <lineage>
        <taxon>Bacteria</taxon>
        <taxon>Pseudomonadati</taxon>
        <taxon>Pseudomonadota</taxon>
        <taxon>Gammaproteobacteria</taxon>
        <taxon>Alteromonadales</taxon>
        <taxon>Alteromonadaceae</taxon>
        <taxon>Paraglaciecola</taxon>
    </lineage>
</organism>
<dbReference type="EMBL" id="CP003837">
    <property type="protein sequence ID" value="AGH44240.1"/>
    <property type="molecule type" value="Genomic_DNA"/>
</dbReference>
<evidence type="ECO:0008006" key="5">
    <source>
        <dbReference type="Google" id="ProtNLM"/>
    </source>
</evidence>
<comment type="similarity">
    <text evidence="1">Belongs to the esterase D family.</text>
</comment>
<dbReference type="Proteomes" id="UP000011864">
    <property type="component" value="Chromosome"/>
</dbReference>
<dbReference type="STRING" id="1129794.C427_2131"/>
<dbReference type="Gene3D" id="3.40.50.1820">
    <property type="entry name" value="alpha/beta hydrolase"/>
    <property type="match status" value="1"/>
</dbReference>
<dbReference type="PANTHER" id="PTHR40841">
    <property type="entry name" value="SIDEROPHORE TRIACETYLFUSARININE C ESTERASE"/>
    <property type="match status" value="1"/>
</dbReference>
<dbReference type="PATRIC" id="fig|1129794.4.peg.2108"/>
<dbReference type="SUPFAM" id="SSF53474">
    <property type="entry name" value="alpha/beta-Hydrolases"/>
    <property type="match status" value="1"/>
</dbReference>
<protein>
    <recommendedName>
        <fullName evidence="5">Esterase</fullName>
    </recommendedName>
</protein>
<dbReference type="InterPro" id="IPR000801">
    <property type="entry name" value="Esterase-like"/>
</dbReference>
<dbReference type="AlphaFoldDB" id="K7AIH0"/>
<gene>
    <name evidence="3" type="ORF">C427_2131</name>
</gene>
<dbReference type="OrthoDB" id="9784036at2"/>
<evidence type="ECO:0000256" key="2">
    <source>
        <dbReference type="ARBA" id="ARBA00022801"/>
    </source>
</evidence>
<dbReference type="PANTHER" id="PTHR40841:SF2">
    <property type="entry name" value="SIDEROPHORE-DEGRADING ESTERASE (EUROFUNG)"/>
    <property type="match status" value="1"/>
</dbReference>
<proteinExistence type="inferred from homology"/>
<accession>K7AIH0</accession>
<dbReference type="KEGG" id="gps:C427_2131"/>
<dbReference type="HOGENOM" id="CLU_039834_0_1_6"/>
<sequence>MKLLSQKSVVAIICVALLIYAGVMSKSYIDEYTSNFIDHTIYSSTLKENRKIFIRLSEGYDNNKRYPLIIKSDGNFNLKRWDESISKLSEQGSINDSIVVAIPNLFWIDSRNRDLVPPYARQDVQIEARPHEMDDPEIFGEADLFLGFIENEVLPFIEKEYSINDNRVLSGFSAGGSFVLYTITTNPGLFTGYFAFSPAAWYDDSVVVKEFSKGLKSISGTPLFLYLSLGGAENEIITGSFKGLLSAIDLDAPENFKSDYSYSEGAGHTENPYVSVPKALKVYYKFRAENNKTF</sequence>